<keyword evidence="11 16" id="KW-0694">RNA-binding</keyword>
<sequence>MKISEQWLKEWVDPGLPTDELAHLITMGGLEVDGVEPVAGEFSGVIVAEITAAEQHPNADKLRVCQVNTGTETVQIVCGAPNARVGLRAPLARVGAVLPGDFKIAAAKLRDVESQGMLCAEQELGLSDANDGLMELAANAPVGTDLRDYLQLEDQVIEVDLTPNRADCLGLLGIAREVGVLTNRPVKSLEIQEVKSTILDVFDVQIEAPTGCARYLGRVIKGVDISRPSPLWMQERLRRAGLRSIDAVVDVTNYVLLELGQPMHAFDLSKLEGAIVVREAGVDESLELLNGQTAELTPGTLLITDASGPVAIAGIMGGQPTAVSDNTVDIMLEAAFFQPLALAGKARSYGLHTDSSHRFERGVDFELQHRAMERATQLLVDAVGGSVGPITETVADAHLPVRAAVLLRRMRIEKLLGFALEDAEVERILNGLGLATSAVDGGWSVAVPSWRFDISIEADLLEELARVYGYNNLPVTHIHSDLVIRPLPERVQSLRNIRRRLTGRGYREAVTYSFVDPAGQALFDPQLEPVALANPISAEMSVMRTSLLPGLMESLKRNTSRQQQRVRLFETGLRFVPDGGELTQAPTIAGVVTGRLHPESWSEEGEAVDFYDTKGDVEALLQLTAEPQAFRFTAATRTGLHPGQTAALYRGEALVGYIGALHPSVQASYDVSTPVYVFELDLGLLRGAAMPAFAELSRYPEVRRDIAVLVDREVPAAELLENVRTVAGTYLTDLRLFDVYEGKGIDPKRKSLALGLTYRDSSRTLSDEDVNKSVDQVIDLLRKTYNAELRN</sequence>
<keyword evidence="12 15" id="KW-0648">Protein biosynthesis</keyword>
<dbReference type="SUPFAM" id="SSF50249">
    <property type="entry name" value="Nucleic acid-binding proteins"/>
    <property type="match status" value="1"/>
</dbReference>
<dbReference type="EC" id="6.1.1.20" evidence="15"/>
<dbReference type="Gene3D" id="3.30.70.380">
    <property type="entry name" value="Ferrodoxin-fold anticodon-binding domain"/>
    <property type="match status" value="1"/>
</dbReference>
<proteinExistence type="inferred from homology"/>
<feature type="domain" description="TRNA-binding" evidence="17">
    <location>
        <begin position="39"/>
        <end position="147"/>
    </location>
</feature>
<evidence type="ECO:0000256" key="9">
    <source>
        <dbReference type="ARBA" id="ARBA00022840"/>
    </source>
</evidence>
<dbReference type="EMBL" id="SHNN01000002">
    <property type="protein sequence ID" value="MCX2981193.1"/>
    <property type="molecule type" value="Genomic_DNA"/>
</dbReference>
<evidence type="ECO:0000313" key="21">
    <source>
        <dbReference type="Proteomes" id="UP001143362"/>
    </source>
</evidence>
<keyword evidence="6 15" id="KW-0436">Ligase</keyword>
<dbReference type="InterPro" id="IPR005121">
    <property type="entry name" value="Fdx_antiC-bd"/>
</dbReference>
<keyword evidence="21" id="KW-1185">Reference proteome</keyword>
<name>A0ABT3TFV8_9GAMM</name>
<comment type="catalytic activity">
    <reaction evidence="14 15">
        <text>tRNA(Phe) + L-phenylalanine + ATP = L-phenylalanyl-tRNA(Phe) + AMP + diphosphate + H(+)</text>
        <dbReference type="Rhea" id="RHEA:19413"/>
        <dbReference type="Rhea" id="RHEA-COMP:9668"/>
        <dbReference type="Rhea" id="RHEA-COMP:9699"/>
        <dbReference type="ChEBI" id="CHEBI:15378"/>
        <dbReference type="ChEBI" id="CHEBI:30616"/>
        <dbReference type="ChEBI" id="CHEBI:33019"/>
        <dbReference type="ChEBI" id="CHEBI:58095"/>
        <dbReference type="ChEBI" id="CHEBI:78442"/>
        <dbReference type="ChEBI" id="CHEBI:78531"/>
        <dbReference type="ChEBI" id="CHEBI:456215"/>
        <dbReference type="EC" id="6.1.1.20"/>
    </reaction>
</comment>
<dbReference type="InterPro" id="IPR002547">
    <property type="entry name" value="tRNA-bd_dom"/>
</dbReference>
<dbReference type="CDD" id="cd02796">
    <property type="entry name" value="tRNA_bind_bactPheRS"/>
    <property type="match status" value="1"/>
</dbReference>
<dbReference type="Gene3D" id="2.40.50.140">
    <property type="entry name" value="Nucleic acid-binding proteins"/>
    <property type="match status" value="1"/>
</dbReference>
<dbReference type="InterPro" id="IPR036690">
    <property type="entry name" value="Fdx_antiC-bd_sf"/>
</dbReference>
<dbReference type="Pfam" id="PF03483">
    <property type="entry name" value="B3_4"/>
    <property type="match status" value="1"/>
</dbReference>
<dbReference type="Pfam" id="PF17759">
    <property type="entry name" value="tRNA_synthFbeta"/>
    <property type="match status" value="1"/>
</dbReference>
<dbReference type="InterPro" id="IPR045864">
    <property type="entry name" value="aa-tRNA-synth_II/BPL/LPL"/>
</dbReference>
<evidence type="ECO:0000256" key="1">
    <source>
        <dbReference type="ARBA" id="ARBA00004496"/>
    </source>
</evidence>
<dbReference type="InterPro" id="IPR012340">
    <property type="entry name" value="NA-bd_OB-fold"/>
</dbReference>
<dbReference type="PROSITE" id="PS51447">
    <property type="entry name" value="FDX_ACB"/>
    <property type="match status" value="1"/>
</dbReference>
<evidence type="ECO:0000259" key="18">
    <source>
        <dbReference type="PROSITE" id="PS51447"/>
    </source>
</evidence>
<evidence type="ECO:0000256" key="6">
    <source>
        <dbReference type="ARBA" id="ARBA00022598"/>
    </source>
</evidence>
<dbReference type="Gene3D" id="3.30.56.10">
    <property type="match status" value="2"/>
</dbReference>
<dbReference type="SMART" id="SM00873">
    <property type="entry name" value="B3_4"/>
    <property type="match status" value="1"/>
</dbReference>
<comment type="subunit">
    <text evidence="3 15">Tetramer of two alpha and two beta subunits.</text>
</comment>
<dbReference type="SUPFAM" id="SSF46955">
    <property type="entry name" value="Putative DNA-binding domain"/>
    <property type="match status" value="1"/>
</dbReference>
<evidence type="ECO:0000256" key="7">
    <source>
        <dbReference type="ARBA" id="ARBA00022723"/>
    </source>
</evidence>
<feature type="binding site" evidence="15">
    <location>
        <position position="453"/>
    </location>
    <ligand>
        <name>Mg(2+)</name>
        <dbReference type="ChEBI" id="CHEBI:18420"/>
        <note>shared with alpha subunit</note>
    </ligand>
</feature>
<evidence type="ECO:0000256" key="15">
    <source>
        <dbReference type="HAMAP-Rule" id="MF_00283"/>
    </source>
</evidence>
<keyword evidence="7 15" id="KW-0479">Metal-binding</keyword>
<dbReference type="NCBIfam" id="TIGR00472">
    <property type="entry name" value="pheT_bact"/>
    <property type="match status" value="1"/>
</dbReference>
<evidence type="ECO:0000256" key="10">
    <source>
        <dbReference type="ARBA" id="ARBA00022842"/>
    </source>
</evidence>
<dbReference type="Pfam" id="PF03147">
    <property type="entry name" value="FDX-ACB"/>
    <property type="match status" value="1"/>
</dbReference>
<keyword evidence="5 16" id="KW-0820">tRNA-binding</keyword>
<comment type="cofactor">
    <cofactor evidence="15">
        <name>Mg(2+)</name>
        <dbReference type="ChEBI" id="CHEBI:18420"/>
    </cofactor>
    <text evidence="15">Binds 2 magnesium ions per tetramer.</text>
</comment>
<feature type="binding site" evidence="15">
    <location>
        <position position="462"/>
    </location>
    <ligand>
        <name>Mg(2+)</name>
        <dbReference type="ChEBI" id="CHEBI:18420"/>
        <note>shared with alpha subunit</note>
    </ligand>
</feature>
<comment type="subcellular location">
    <subcellularLocation>
        <location evidence="1 15">Cytoplasm</location>
    </subcellularLocation>
</comment>
<dbReference type="InterPro" id="IPR005146">
    <property type="entry name" value="B3/B4_tRNA-bd"/>
</dbReference>
<feature type="binding site" evidence="15">
    <location>
        <position position="459"/>
    </location>
    <ligand>
        <name>Mg(2+)</name>
        <dbReference type="ChEBI" id="CHEBI:18420"/>
        <note>shared with alpha subunit</note>
    </ligand>
</feature>
<dbReference type="Proteomes" id="UP001143362">
    <property type="component" value="Unassembled WGS sequence"/>
</dbReference>
<keyword evidence="9 15" id="KW-0067">ATP-binding</keyword>
<dbReference type="RefSeq" id="WP_279245199.1">
    <property type="nucleotide sequence ID" value="NZ_SHNN01000002.1"/>
</dbReference>
<evidence type="ECO:0000256" key="4">
    <source>
        <dbReference type="ARBA" id="ARBA00022490"/>
    </source>
</evidence>
<evidence type="ECO:0000256" key="8">
    <source>
        <dbReference type="ARBA" id="ARBA00022741"/>
    </source>
</evidence>
<feature type="domain" description="B5" evidence="19">
    <location>
        <begin position="400"/>
        <end position="475"/>
    </location>
</feature>
<dbReference type="Pfam" id="PF01588">
    <property type="entry name" value="tRNA_bind"/>
    <property type="match status" value="1"/>
</dbReference>
<dbReference type="CDD" id="cd00769">
    <property type="entry name" value="PheRS_beta_core"/>
    <property type="match status" value="1"/>
</dbReference>
<protein>
    <recommendedName>
        <fullName evidence="15">Phenylalanine--tRNA ligase beta subunit</fullName>
        <ecNumber evidence="15">6.1.1.20</ecNumber>
    </recommendedName>
    <alternativeName>
        <fullName evidence="15">Phenylalanyl-tRNA synthetase beta subunit</fullName>
        <shortName evidence="15">PheRS</shortName>
    </alternativeName>
</protein>
<organism evidence="20 21">
    <name type="scientific">Candidatus Litorirhabdus singularis</name>
    <dbReference type="NCBI Taxonomy" id="2518993"/>
    <lineage>
        <taxon>Bacteria</taxon>
        <taxon>Pseudomonadati</taxon>
        <taxon>Pseudomonadota</taxon>
        <taxon>Gammaproteobacteria</taxon>
        <taxon>Cellvibrionales</taxon>
        <taxon>Halieaceae</taxon>
        <taxon>Candidatus Litorirhabdus</taxon>
    </lineage>
</organism>
<dbReference type="SMART" id="SM00874">
    <property type="entry name" value="B5"/>
    <property type="match status" value="1"/>
</dbReference>
<evidence type="ECO:0000256" key="13">
    <source>
        <dbReference type="ARBA" id="ARBA00023146"/>
    </source>
</evidence>
<keyword evidence="10 15" id="KW-0460">Magnesium</keyword>
<feature type="domain" description="FDX-ACB" evidence="18">
    <location>
        <begin position="697"/>
        <end position="790"/>
    </location>
</feature>
<evidence type="ECO:0000256" key="14">
    <source>
        <dbReference type="ARBA" id="ARBA00049255"/>
    </source>
</evidence>
<evidence type="ECO:0000256" key="3">
    <source>
        <dbReference type="ARBA" id="ARBA00011209"/>
    </source>
</evidence>
<dbReference type="PROSITE" id="PS50886">
    <property type="entry name" value="TRBD"/>
    <property type="match status" value="1"/>
</dbReference>
<dbReference type="InterPro" id="IPR009061">
    <property type="entry name" value="DNA-bd_dom_put_sf"/>
</dbReference>
<dbReference type="InterPro" id="IPR041616">
    <property type="entry name" value="PheRS_beta_core"/>
</dbReference>
<keyword evidence="13 15" id="KW-0030">Aminoacyl-tRNA synthetase</keyword>
<dbReference type="PANTHER" id="PTHR10947">
    <property type="entry name" value="PHENYLALANYL-TRNA SYNTHETASE BETA CHAIN AND LEUCINE-RICH REPEAT-CONTAINING PROTEIN 47"/>
    <property type="match status" value="1"/>
</dbReference>
<reference evidence="20" key="1">
    <citation type="submission" date="2019-02" db="EMBL/GenBank/DDBJ databases">
        <authorList>
            <person name="Li S.-H."/>
        </authorList>
    </citation>
    <scope>NUCLEOTIDE SEQUENCE</scope>
    <source>
        <strain evidence="20">IMCC14734</strain>
    </source>
</reference>
<dbReference type="InterPro" id="IPR020825">
    <property type="entry name" value="Phe-tRNA_synthase-like_B3/B4"/>
</dbReference>
<accession>A0ABT3TFV8</accession>
<evidence type="ECO:0000256" key="11">
    <source>
        <dbReference type="ARBA" id="ARBA00022884"/>
    </source>
</evidence>
<dbReference type="SUPFAM" id="SSF54991">
    <property type="entry name" value="Anticodon-binding domain of PheRS"/>
    <property type="match status" value="1"/>
</dbReference>
<feature type="binding site" evidence="15">
    <location>
        <position position="463"/>
    </location>
    <ligand>
        <name>Mg(2+)</name>
        <dbReference type="ChEBI" id="CHEBI:18420"/>
        <note>shared with alpha subunit</note>
    </ligand>
</feature>
<dbReference type="HAMAP" id="MF_00283">
    <property type="entry name" value="Phe_tRNA_synth_beta1"/>
    <property type="match status" value="1"/>
</dbReference>
<evidence type="ECO:0000256" key="16">
    <source>
        <dbReference type="PROSITE-ProRule" id="PRU00209"/>
    </source>
</evidence>
<comment type="caution">
    <text evidence="20">The sequence shown here is derived from an EMBL/GenBank/DDBJ whole genome shotgun (WGS) entry which is preliminary data.</text>
</comment>
<evidence type="ECO:0000256" key="5">
    <source>
        <dbReference type="ARBA" id="ARBA00022555"/>
    </source>
</evidence>
<dbReference type="InterPro" id="IPR033714">
    <property type="entry name" value="tRNA_bind_bactPheRS"/>
</dbReference>
<keyword evidence="8 15" id="KW-0547">Nucleotide-binding</keyword>
<dbReference type="NCBIfam" id="NF045760">
    <property type="entry name" value="YtpR"/>
    <property type="match status" value="1"/>
</dbReference>
<dbReference type="SMART" id="SM00896">
    <property type="entry name" value="FDX-ACB"/>
    <property type="match status" value="1"/>
</dbReference>
<evidence type="ECO:0000256" key="12">
    <source>
        <dbReference type="ARBA" id="ARBA00022917"/>
    </source>
</evidence>
<dbReference type="Pfam" id="PF03484">
    <property type="entry name" value="B5"/>
    <property type="match status" value="1"/>
</dbReference>
<dbReference type="InterPro" id="IPR004532">
    <property type="entry name" value="Phe-tRNA-ligase_IIc_bsu_bact"/>
</dbReference>
<dbReference type="Gene3D" id="3.30.930.10">
    <property type="entry name" value="Bira Bifunctional Protein, Domain 2"/>
    <property type="match status" value="1"/>
</dbReference>
<comment type="similarity">
    <text evidence="2 15">Belongs to the phenylalanyl-tRNA synthetase beta subunit family. Type 1 subfamily.</text>
</comment>
<dbReference type="PROSITE" id="PS51483">
    <property type="entry name" value="B5"/>
    <property type="match status" value="1"/>
</dbReference>
<dbReference type="SUPFAM" id="SSF56037">
    <property type="entry name" value="PheT/TilS domain"/>
    <property type="match status" value="1"/>
</dbReference>
<dbReference type="InterPro" id="IPR045060">
    <property type="entry name" value="Phe-tRNA-ligase_IIc_bsu"/>
</dbReference>
<gene>
    <name evidence="15" type="primary">pheT</name>
    <name evidence="20" type="ORF">EYC98_09990</name>
</gene>
<keyword evidence="4 15" id="KW-0963">Cytoplasm</keyword>
<evidence type="ECO:0000259" key="19">
    <source>
        <dbReference type="PROSITE" id="PS51483"/>
    </source>
</evidence>
<evidence type="ECO:0000256" key="2">
    <source>
        <dbReference type="ARBA" id="ARBA00008653"/>
    </source>
</evidence>
<dbReference type="SUPFAM" id="SSF55681">
    <property type="entry name" value="Class II aaRS and biotin synthetases"/>
    <property type="match status" value="1"/>
</dbReference>
<dbReference type="Gene3D" id="3.50.40.10">
    <property type="entry name" value="Phenylalanyl-trna Synthetase, Chain B, domain 3"/>
    <property type="match status" value="1"/>
</dbReference>
<dbReference type="InterPro" id="IPR005147">
    <property type="entry name" value="tRNA_synthase_B5-dom"/>
</dbReference>
<dbReference type="GO" id="GO:0004826">
    <property type="term" value="F:phenylalanine-tRNA ligase activity"/>
    <property type="evidence" value="ECO:0007669"/>
    <property type="project" value="UniProtKB-EC"/>
</dbReference>
<evidence type="ECO:0000313" key="20">
    <source>
        <dbReference type="EMBL" id="MCX2981193.1"/>
    </source>
</evidence>
<dbReference type="PANTHER" id="PTHR10947:SF0">
    <property type="entry name" value="PHENYLALANINE--TRNA LIGASE BETA SUBUNIT"/>
    <property type="match status" value="1"/>
</dbReference>
<evidence type="ECO:0000259" key="17">
    <source>
        <dbReference type="PROSITE" id="PS50886"/>
    </source>
</evidence>